<dbReference type="GO" id="GO:0046306">
    <property type="term" value="P:alkanesulfonate catabolic process"/>
    <property type="evidence" value="ECO:0007669"/>
    <property type="project" value="TreeGrafter"/>
</dbReference>
<protein>
    <submittedName>
        <fullName evidence="6">Putative F420-dependent oxidoreductase</fullName>
    </submittedName>
</protein>
<evidence type="ECO:0000259" key="5">
    <source>
        <dbReference type="Pfam" id="PF00296"/>
    </source>
</evidence>
<keyword evidence="4" id="KW-0503">Monooxygenase</keyword>
<dbReference type="NCBIfam" id="TIGR03560">
    <property type="entry name" value="F420_Rv1855c"/>
    <property type="match status" value="1"/>
</dbReference>
<dbReference type="InterPro" id="IPR019952">
    <property type="entry name" value="F420_OxRdatse_Rv1855c_pred"/>
</dbReference>
<dbReference type="InterPro" id="IPR036661">
    <property type="entry name" value="Luciferase-like_sf"/>
</dbReference>
<evidence type="ECO:0000256" key="1">
    <source>
        <dbReference type="ARBA" id="ARBA00022630"/>
    </source>
</evidence>
<organism evidence="6">
    <name type="scientific">uncultured Rubrobacteraceae bacterium</name>
    <dbReference type="NCBI Taxonomy" id="349277"/>
    <lineage>
        <taxon>Bacteria</taxon>
        <taxon>Bacillati</taxon>
        <taxon>Actinomycetota</taxon>
        <taxon>Rubrobacteria</taxon>
        <taxon>Rubrobacterales</taxon>
        <taxon>Rubrobacteraceae</taxon>
        <taxon>environmental samples</taxon>
    </lineage>
</organism>
<keyword evidence="3" id="KW-0560">Oxidoreductase</keyword>
<evidence type="ECO:0000313" key="6">
    <source>
        <dbReference type="EMBL" id="CAA9419641.1"/>
    </source>
</evidence>
<dbReference type="InterPro" id="IPR011251">
    <property type="entry name" value="Luciferase-like_dom"/>
</dbReference>
<dbReference type="InterPro" id="IPR050172">
    <property type="entry name" value="SsuD_RutA_monooxygenase"/>
</dbReference>
<evidence type="ECO:0000256" key="4">
    <source>
        <dbReference type="ARBA" id="ARBA00023033"/>
    </source>
</evidence>
<sequence>MAVDFGVFVPQGWKMDLVGIEDPYQQYEAMTRVAKVADETGAYDSIWVYDHFHTVPEPTKETTFEAWTISAGLARDTENVKIGQMVTCNGYRNPALLAKMASTVDVMSNGRLLCGIGAGWYEHEWLAYGYGFPEVPVRMRMFKEACEILHRMFTEDEVVFDGEFYKVDRPINEPKGVSSPHPPIWIGGGGEKVTLRLVARFGDACNVGGGNLDTIKHKLEVLKGHCENEGRPYEDITRSTSINAYLLEPGADPEEATREARGPRSYDEYSQEFMVGTADEIVGRLQPLVDAGVNYFITYLPRVAHEPEMVERFATEVIPNVG</sequence>
<dbReference type="EMBL" id="CADCUT010000151">
    <property type="protein sequence ID" value="CAA9419641.1"/>
    <property type="molecule type" value="Genomic_DNA"/>
</dbReference>
<evidence type="ECO:0000256" key="3">
    <source>
        <dbReference type="ARBA" id="ARBA00023002"/>
    </source>
</evidence>
<dbReference type="SUPFAM" id="SSF51679">
    <property type="entry name" value="Bacterial luciferase-like"/>
    <property type="match status" value="1"/>
</dbReference>
<dbReference type="AlphaFoldDB" id="A0A6J4PU65"/>
<proteinExistence type="predicted"/>
<feature type="domain" description="Luciferase-like" evidence="5">
    <location>
        <begin position="4"/>
        <end position="261"/>
    </location>
</feature>
<name>A0A6J4PU65_9ACTN</name>
<keyword evidence="2" id="KW-0288">FMN</keyword>
<dbReference type="GO" id="GO:0008726">
    <property type="term" value="F:alkanesulfonate monooxygenase activity"/>
    <property type="evidence" value="ECO:0007669"/>
    <property type="project" value="TreeGrafter"/>
</dbReference>
<dbReference type="PANTHER" id="PTHR42847">
    <property type="entry name" value="ALKANESULFONATE MONOOXYGENASE"/>
    <property type="match status" value="1"/>
</dbReference>
<dbReference type="PANTHER" id="PTHR42847:SF8">
    <property type="entry name" value="CONSERVED PROTEIN"/>
    <property type="match status" value="1"/>
</dbReference>
<accession>A0A6J4PU65</accession>
<reference evidence="6" key="1">
    <citation type="submission" date="2020-02" db="EMBL/GenBank/DDBJ databases">
        <authorList>
            <person name="Meier V. D."/>
        </authorList>
    </citation>
    <scope>NUCLEOTIDE SEQUENCE</scope>
    <source>
        <strain evidence="6">AVDCRST_MAG03</strain>
    </source>
</reference>
<keyword evidence="1" id="KW-0285">Flavoprotein</keyword>
<dbReference type="Pfam" id="PF00296">
    <property type="entry name" value="Bac_luciferase"/>
    <property type="match status" value="1"/>
</dbReference>
<dbReference type="Gene3D" id="3.20.20.30">
    <property type="entry name" value="Luciferase-like domain"/>
    <property type="match status" value="1"/>
</dbReference>
<gene>
    <name evidence="6" type="ORF">AVDCRST_MAG03-2451</name>
</gene>
<evidence type="ECO:0000256" key="2">
    <source>
        <dbReference type="ARBA" id="ARBA00022643"/>
    </source>
</evidence>